<comment type="caution">
    <text evidence="3">The sequence shown here is derived from an EMBL/GenBank/DDBJ whole genome shotgun (WGS) entry which is preliminary data.</text>
</comment>
<evidence type="ECO:0000313" key="3">
    <source>
        <dbReference type="EMBL" id="GAA0184304.1"/>
    </source>
</evidence>
<sequence>MYISLRDATISGSRNGDAALYLWYSLSIKGKIGLEKESQKCLENASYYEGLLKGEGIVCFRNEWSLVVVFERPKDDEIVHQWQLSCEGDLAQKWNQTWTNDSVFLIALDFWEKHLIEILLIGERIWTSAGKYTPESRKCRKILDEYTKSPSYDLQMNYNVAHDEA</sequence>
<comment type="similarity">
    <text evidence="1">Belongs to the group II decarboxylase family.</text>
</comment>
<keyword evidence="2" id="KW-0210">Decarboxylase</keyword>
<dbReference type="GO" id="GO:0016831">
    <property type="term" value="F:carboxy-lyase activity"/>
    <property type="evidence" value="ECO:0007669"/>
    <property type="project" value="UniProtKB-KW"/>
</dbReference>
<dbReference type="EMBL" id="BAABME010011793">
    <property type="protein sequence ID" value="GAA0184304.1"/>
    <property type="molecule type" value="Genomic_DNA"/>
</dbReference>
<dbReference type="Proteomes" id="UP001454036">
    <property type="component" value="Unassembled WGS sequence"/>
</dbReference>
<protein>
    <submittedName>
        <fullName evidence="3">Uncharacterized protein</fullName>
    </submittedName>
</protein>
<keyword evidence="2" id="KW-0456">Lyase</keyword>
<evidence type="ECO:0000256" key="2">
    <source>
        <dbReference type="ARBA" id="ARBA00022793"/>
    </source>
</evidence>
<name>A0AAV3RTP3_LITER</name>
<dbReference type="PANTHER" id="PTHR46101:SF9">
    <property type="entry name" value="HISTIDINE DECARBOXYLASE"/>
    <property type="match status" value="1"/>
</dbReference>
<reference evidence="3 4" key="1">
    <citation type="submission" date="2024-01" db="EMBL/GenBank/DDBJ databases">
        <title>The complete chloroplast genome sequence of Lithospermum erythrorhizon: insights into the phylogenetic relationship among Boraginaceae species and the maternal lineages of purple gromwells.</title>
        <authorList>
            <person name="Okada T."/>
            <person name="Watanabe K."/>
        </authorList>
    </citation>
    <scope>NUCLEOTIDE SEQUENCE [LARGE SCALE GENOMIC DNA]</scope>
</reference>
<dbReference type="InterPro" id="IPR015424">
    <property type="entry name" value="PyrdxlP-dep_Trfase"/>
</dbReference>
<keyword evidence="4" id="KW-1185">Reference proteome</keyword>
<organism evidence="3 4">
    <name type="scientific">Lithospermum erythrorhizon</name>
    <name type="common">Purple gromwell</name>
    <name type="synonym">Lithospermum officinale var. erythrorhizon</name>
    <dbReference type="NCBI Taxonomy" id="34254"/>
    <lineage>
        <taxon>Eukaryota</taxon>
        <taxon>Viridiplantae</taxon>
        <taxon>Streptophyta</taxon>
        <taxon>Embryophyta</taxon>
        <taxon>Tracheophyta</taxon>
        <taxon>Spermatophyta</taxon>
        <taxon>Magnoliopsida</taxon>
        <taxon>eudicotyledons</taxon>
        <taxon>Gunneridae</taxon>
        <taxon>Pentapetalae</taxon>
        <taxon>asterids</taxon>
        <taxon>lamiids</taxon>
        <taxon>Boraginales</taxon>
        <taxon>Boraginaceae</taxon>
        <taxon>Boraginoideae</taxon>
        <taxon>Lithospermeae</taxon>
        <taxon>Lithospermum</taxon>
    </lineage>
</organism>
<proteinExistence type="inferred from homology"/>
<accession>A0AAV3RTP3</accession>
<dbReference type="AlphaFoldDB" id="A0AAV3RTP3"/>
<dbReference type="PANTHER" id="PTHR46101">
    <property type="match status" value="1"/>
</dbReference>
<gene>
    <name evidence="3" type="ORF">LIER_31592</name>
</gene>
<evidence type="ECO:0000313" key="4">
    <source>
        <dbReference type="Proteomes" id="UP001454036"/>
    </source>
</evidence>
<dbReference type="InterPro" id="IPR051151">
    <property type="entry name" value="Group_II_Decarboxylase"/>
</dbReference>
<dbReference type="SUPFAM" id="SSF53383">
    <property type="entry name" value="PLP-dependent transferases"/>
    <property type="match status" value="1"/>
</dbReference>
<evidence type="ECO:0000256" key="1">
    <source>
        <dbReference type="ARBA" id="ARBA00009533"/>
    </source>
</evidence>